<evidence type="ECO:0000256" key="2">
    <source>
        <dbReference type="SAM" id="Phobius"/>
    </source>
</evidence>
<protein>
    <submittedName>
        <fullName evidence="3">Uncharacterized protein</fullName>
    </submittedName>
</protein>
<dbReference type="Proteomes" id="UP000807306">
    <property type="component" value="Unassembled WGS sequence"/>
</dbReference>
<dbReference type="GO" id="GO:0006004">
    <property type="term" value="P:fucose metabolic process"/>
    <property type="evidence" value="ECO:0007669"/>
    <property type="project" value="UniProtKB-KW"/>
</dbReference>
<keyword evidence="2" id="KW-1133">Transmembrane helix</keyword>
<name>A0A9P6EQ78_9AGAR</name>
<dbReference type="Gene3D" id="3.40.50.11350">
    <property type="match status" value="1"/>
</dbReference>
<organism evidence="3 4">
    <name type="scientific">Crepidotus variabilis</name>
    <dbReference type="NCBI Taxonomy" id="179855"/>
    <lineage>
        <taxon>Eukaryota</taxon>
        <taxon>Fungi</taxon>
        <taxon>Dikarya</taxon>
        <taxon>Basidiomycota</taxon>
        <taxon>Agaricomycotina</taxon>
        <taxon>Agaricomycetes</taxon>
        <taxon>Agaricomycetidae</taxon>
        <taxon>Agaricales</taxon>
        <taxon>Agaricineae</taxon>
        <taxon>Crepidotaceae</taxon>
        <taxon>Crepidotus</taxon>
    </lineage>
</organism>
<proteinExistence type="predicted"/>
<keyword evidence="4" id="KW-1185">Reference proteome</keyword>
<sequence>MLRSRSRGTTPHLGISTNGQVDLTVIELPPEGQPLESTAGGILPKTTRQNRETVHASTTSWFCASSFWARYTMRRRNLMARRALALILVLAVVIVIRLLLDRPPKNSPVDGGNSTSLFDKNTSSWLLVAENQTDVNQGFHGAYTSNLPAASPIPVPKDIDLADSPKTGIYSSLSLKLSSLPKDVSGSRRYPTVSRSMLEKLDLAKPPYPDMVWQSVNYKANSLPFTDYAVISKPKKLPPRVYGIPEPKSRSGAIGTHTRSRSSPKPSGIIHTNILKSPAVLDNLTAVCPTAASDRFLLPLRIAEQESKSRLHFVQLLLLAKTLNRTLVLPNVGKSRMGACGRWNWGVYYDEEGLSDGWITMEGFQEWTSRKAESSESHKGVTSQLVSVGTSIPAAAQRAYTPVDHLSEVAHVSVFANNSSSSVLGTTGRLEDPALHLPGCFTTKYPHMALDVKPIFITIPHNARINTVSEDIITAFRQFVSTPSVLSAAENFNEKERPLIFSSPDFRSEPQVLVVNWDLRYPIFPPSSLRSLNFNSEINYSPQLLKLAKKLAPSEPYLAVHWRMETVQVWDKMRDVALDISRGVNLDFEDDRSILNDCAYGLVDVIARTMEQYDREAHDQFNNKQIRTVWFASDYPYPIARTTKSMQRPPAVKAKSSTFRSFSIEHERAVDIVRRAFEGGGDLEGRSIEDVASQLENATLGMVEEQRVQLTEEEKELLDDPGVLGIMDKLISMNATIFVSGSPRCSKKSSFTKQVLDTRMNKWRKRERRIWNVVDTFG</sequence>
<evidence type="ECO:0000256" key="1">
    <source>
        <dbReference type="SAM" id="MobiDB-lite"/>
    </source>
</evidence>
<dbReference type="AlphaFoldDB" id="A0A9P6EQ78"/>
<accession>A0A9P6EQ78</accession>
<reference evidence="3" key="1">
    <citation type="submission" date="2020-11" db="EMBL/GenBank/DDBJ databases">
        <authorList>
            <consortium name="DOE Joint Genome Institute"/>
            <person name="Ahrendt S."/>
            <person name="Riley R."/>
            <person name="Andreopoulos W."/>
            <person name="Labutti K."/>
            <person name="Pangilinan J."/>
            <person name="Ruiz-Duenas F.J."/>
            <person name="Barrasa J.M."/>
            <person name="Sanchez-Garcia M."/>
            <person name="Camarero S."/>
            <person name="Miyauchi S."/>
            <person name="Serrano A."/>
            <person name="Linde D."/>
            <person name="Babiker R."/>
            <person name="Drula E."/>
            <person name="Ayuso-Fernandez I."/>
            <person name="Pacheco R."/>
            <person name="Padilla G."/>
            <person name="Ferreira P."/>
            <person name="Barriuso J."/>
            <person name="Kellner H."/>
            <person name="Castanera R."/>
            <person name="Alfaro M."/>
            <person name="Ramirez L."/>
            <person name="Pisabarro A.G."/>
            <person name="Kuo A."/>
            <person name="Tritt A."/>
            <person name="Lipzen A."/>
            <person name="He G."/>
            <person name="Yan M."/>
            <person name="Ng V."/>
            <person name="Cullen D."/>
            <person name="Martin F."/>
            <person name="Rosso M.-N."/>
            <person name="Henrissat B."/>
            <person name="Hibbett D."/>
            <person name="Martinez A.T."/>
            <person name="Grigoriev I.V."/>
        </authorList>
    </citation>
    <scope>NUCLEOTIDE SEQUENCE</scope>
    <source>
        <strain evidence="3">CBS 506.95</strain>
    </source>
</reference>
<dbReference type="GO" id="GO:0016740">
    <property type="term" value="F:transferase activity"/>
    <property type="evidence" value="ECO:0007669"/>
    <property type="project" value="UniProtKB-KW"/>
</dbReference>
<comment type="caution">
    <text evidence="3">The sequence shown here is derived from an EMBL/GenBank/DDBJ whole genome shotgun (WGS) entry which is preliminary data.</text>
</comment>
<dbReference type="EMBL" id="MU157827">
    <property type="protein sequence ID" value="KAF9534023.1"/>
    <property type="molecule type" value="Genomic_DNA"/>
</dbReference>
<feature type="region of interest" description="Disordered" evidence="1">
    <location>
        <begin position="240"/>
        <end position="268"/>
    </location>
</feature>
<feature type="transmembrane region" description="Helical" evidence="2">
    <location>
        <begin position="83"/>
        <end position="100"/>
    </location>
</feature>
<evidence type="ECO:0000313" key="3">
    <source>
        <dbReference type="EMBL" id="KAF9534023.1"/>
    </source>
</evidence>
<keyword evidence="2" id="KW-0812">Transmembrane</keyword>
<keyword evidence="2" id="KW-0472">Membrane</keyword>
<gene>
    <name evidence="3" type="ORF">CPB83DRAFT_805086</name>
</gene>
<evidence type="ECO:0000313" key="4">
    <source>
        <dbReference type="Proteomes" id="UP000807306"/>
    </source>
</evidence>
<dbReference type="OrthoDB" id="2020419at2759"/>